<dbReference type="InterPro" id="IPR050341">
    <property type="entry name" value="PP1_catalytic_subunit"/>
</dbReference>
<evidence type="ECO:0000259" key="2">
    <source>
        <dbReference type="PROSITE" id="PS00125"/>
    </source>
</evidence>
<dbReference type="Pfam" id="PF00149">
    <property type="entry name" value="Metallophos"/>
    <property type="match status" value="1"/>
</dbReference>
<dbReference type="PANTHER" id="PTHR11668:SF494">
    <property type="entry name" value="PROTEIN PHOSPHATASE, PUTATIVE-RELATED"/>
    <property type="match status" value="1"/>
</dbReference>
<dbReference type="PROSITE" id="PS00125">
    <property type="entry name" value="SER_THR_PHOSPHATASE"/>
    <property type="match status" value="1"/>
</dbReference>
<dbReference type="InterPro" id="IPR006186">
    <property type="entry name" value="Ser/Thr-sp_prot-phosphatase"/>
</dbReference>
<dbReference type="CDD" id="cd00144">
    <property type="entry name" value="MPP_PPP_family"/>
    <property type="match status" value="1"/>
</dbReference>
<accession>A0ABR2ILK1</accession>
<comment type="caution">
    <text evidence="3">The sequence shown here is derived from an EMBL/GenBank/DDBJ whole genome shotgun (WGS) entry which is preliminary data.</text>
</comment>
<evidence type="ECO:0000313" key="3">
    <source>
        <dbReference type="EMBL" id="KAK8865169.1"/>
    </source>
</evidence>
<feature type="domain" description="Serine/threonine specific protein phosphatases" evidence="2">
    <location>
        <begin position="129"/>
        <end position="134"/>
    </location>
</feature>
<dbReference type="EMBL" id="JAPFFF010000016">
    <property type="protein sequence ID" value="KAK8865169.1"/>
    <property type="molecule type" value="Genomic_DNA"/>
</dbReference>
<dbReference type="SMART" id="SM00156">
    <property type="entry name" value="PP2Ac"/>
    <property type="match status" value="1"/>
</dbReference>
<comment type="similarity">
    <text evidence="1">Belongs to the PPP phosphatase family.</text>
</comment>
<evidence type="ECO:0000256" key="1">
    <source>
        <dbReference type="RuleBase" id="RU004273"/>
    </source>
</evidence>
<dbReference type="Gene3D" id="3.60.21.10">
    <property type="match status" value="1"/>
</dbReference>
<dbReference type="PANTHER" id="PTHR11668">
    <property type="entry name" value="SERINE/THREONINE PROTEIN PHOSPHATASE"/>
    <property type="match status" value="1"/>
</dbReference>
<organism evidence="3 4">
    <name type="scientific">Tritrichomonas musculus</name>
    <dbReference type="NCBI Taxonomy" id="1915356"/>
    <lineage>
        <taxon>Eukaryota</taxon>
        <taxon>Metamonada</taxon>
        <taxon>Parabasalia</taxon>
        <taxon>Tritrichomonadida</taxon>
        <taxon>Tritrichomonadidae</taxon>
        <taxon>Tritrichomonas</taxon>
    </lineage>
</organism>
<sequence>MSTIASYILASYSFIGSYPLDKILDVGNECKEGDPIPSFDEETLIELCNQAKSIFEKEQNTLYIEGEFFIVGDIHGNLHDLLRILNYLKDKKSKVVFLGDYVDRGNFSLECITLLFTIKLLYPDEFFLIRGNHEFDSICSLYGFKDEILNNYQFNHKNKNSNHNNIDPNKLPFPTIPITNCHMYTEKLYDAFIQAFSYLPISAILNKTTLCIHGGICPDFNFVKEIQSKIKRPINSFDESKLLKNLLWSDPSHNTDNMFTENQRGCGYQFNYEALNFFLQKNSLKRLVRGHQYVSKGYQEFFPKKCITVFSASSYHYDMSNYSGILRLDQKNDRVEYINFFPIQKISREDVYYYKVNGFFNHSDIKPKCYSIYHPIMASKTSTYNTSMRLLPKSLIKENSVRIIHLTQHPLHPNPRKTNPLIKVNNLMIGHTHPQKSILDEINSSKSESENDNLIDGHCINHFPVMNLCKIQEEI</sequence>
<dbReference type="InterPro" id="IPR004843">
    <property type="entry name" value="Calcineurin-like_PHP"/>
</dbReference>
<keyword evidence="4" id="KW-1185">Reference proteome</keyword>
<reference evidence="3 4" key="1">
    <citation type="submission" date="2024-04" db="EMBL/GenBank/DDBJ databases">
        <title>Tritrichomonas musculus Genome.</title>
        <authorList>
            <person name="Alves-Ferreira E."/>
            <person name="Grigg M."/>
            <person name="Lorenzi H."/>
            <person name="Galac M."/>
        </authorList>
    </citation>
    <scope>NUCLEOTIDE SEQUENCE [LARGE SCALE GENOMIC DNA]</scope>
    <source>
        <strain evidence="3 4">EAF2021</strain>
    </source>
</reference>
<dbReference type="SUPFAM" id="SSF56300">
    <property type="entry name" value="Metallo-dependent phosphatases"/>
    <property type="match status" value="1"/>
</dbReference>
<dbReference type="InterPro" id="IPR029052">
    <property type="entry name" value="Metallo-depent_PP-like"/>
</dbReference>
<comment type="catalytic activity">
    <reaction evidence="1">
        <text>O-phospho-L-threonyl-[protein] + H2O = L-threonyl-[protein] + phosphate</text>
        <dbReference type="Rhea" id="RHEA:47004"/>
        <dbReference type="Rhea" id="RHEA-COMP:11060"/>
        <dbReference type="Rhea" id="RHEA-COMP:11605"/>
        <dbReference type="ChEBI" id="CHEBI:15377"/>
        <dbReference type="ChEBI" id="CHEBI:30013"/>
        <dbReference type="ChEBI" id="CHEBI:43474"/>
        <dbReference type="ChEBI" id="CHEBI:61977"/>
        <dbReference type="EC" id="3.1.3.16"/>
    </reaction>
</comment>
<keyword evidence="1" id="KW-0378">Hydrolase</keyword>
<gene>
    <name evidence="3" type="ORF">M9Y10_010704</name>
</gene>
<dbReference type="EC" id="3.1.3.16" evidence="1"/>
<name>A0ABR2ILK1_9EUKA</name>
<dbReference type="Proteomes" id="UP001470230">
    <property type="component" value="Unassembled WGS sequence"/>
</dbReference>
<protein>
    <recommendedName>
        <fullName evidence="1">Serine/threonine-protein phosphatase</fullName>
        <ecNumber evidence="1">3.1.3.16</ecNumber>
    </recommendedName>
</protein>
<dbReference type="PRINTS" id="PR00114">
    <property type="entry name" value="STPHPHTASE"/>
</dbReference>
<proteinExistence type="inferred from homology"/>
<evidence type="ECO:0000313" key="4">
    <source>
        <dbReference type="Proteomes" id="UP001470230"/>
    </source>
</evidence>